<keyword evidence="1" id="KW-0732">Signal</keyword>
<dbReference type="Pfam" id="PF11736">
    <property type="entry name" value="DUF3299"/>
    <property type="match status" value="1"/>
</dbReference>
<feature type="signal peptide" evidence="1">
    <location>
        <begin position="1"/>
        <end position="27"/>
    </location>
</feature>
<feature type="chain" id="PRO_5005807921" description="Lipoprotein" evidence="1">
    <location>
        <begin position="28"/>
        <end position="169"/>
    </location>
</feature>
<proteinExistence type="predicted"/>
<keyword evidence="3" id="KW-1185">Reference proteome</keyword>
<organism evidence="2 3">
    <name type="scientific">Jannaschia donghaensis</name>
    <dbReference type="NCBI Taxonomy" id="420998"/>
    <lineage>
        <taxon>Bacteria</taxon>
        <taxon>Pseudomonadati</taxon>
        <taxon>Pseudomonadota</taxon>
        <taxon>Alphaproteobacteria</taxon>
        <taxon>Rhodobacterales</taxon>
        <taxon>Roseobacteraceae</taxon>
        <taxon>Jannaschia</taxon>
    </lineage>
</organism>
<evidence type="ECO:0000256" key="1">
    <source>
        <dbReference type="SAM" id="SignalP"/>
    </source>
</evidence>
<dbReference type="Proteomes" id="UP000049222">
    <property type="component" value="Unassembled WGS sequence"/>
</dbReference>
<accession>A0A0M6YHP5</accession>
<protein>
    <recommendedName>
        <fullName evidence="4">Lipoprotein</fullName>
    </recommendedName>
</protein>
<sequence>MVTTTVRRRSLLTGMAACVLVPGIVRAETVVDLTWADLLPEGEFALPPELQDLIDHDGPSLQSRQPVSGDTRPDWNGQVVRLPGFIVPIDYSGTGVTAFILVPYVGACVHVPPPPANQLVLVTTERPYESSGLFEAVHVTGMFGTASTSTALADIGYALSADEIRPYRS</sequence>
<evidence type="ECO:0000313" key="2">
    <source>
        <dbReference type="EMBL" id="CTQ49480.1"/>
    </source>
</evidence>
<evidence type="ECO:0008006" key="4">
    <source>
        <dbReference type="Google" id="ProtNLM"/>
    </source>
</evidence>
<name>A0A0M6YHP5_9RHOB</name>
<evidence type="ECO:0000313" key="3">
    <source>
        <dbReference type="Proteomes" id="UP000049222"/>
    </source>
</evidence>
<dbReference type="InterPro" id="IPR021727">
    <property type="entry name" value="DUF3299"/>
</dbReference>
<dbReference type="EMBL" id="CXSU01000011">
    <property type="protein sequence ID" value="CTQ49480.1"/>
    <property type="molecule type" value="Genomic_DNA"/>
</dbReference>
<dbReference type="AlphaFoldDB" id="A0A0M6YHP5"/>
<dbReference type="OrthoDB" id="9812956at2"/>
<gene>
    <name evidence="2" type="ORF">JDO7802_01494</name>
</gene>
<reference evidence="2 3" key="1">
    <citation type="submission" date="2015-07" db="EMBL/GenBank/DDBJ databases">
        <authorList>
            <person name="Noorani M."/>
        </authorList>
    </citation>
    <scope>NUCLEOTIDE SEQUENCE [LARGE SCALE GENOMIC DNA]</scope>
    <source>
        <strain evidence="2 3">CECT 7802</strain>
    </source>
</reference>
<dbReference type="Gene3D" id="2.40.50.870">
    <property type="entry name" value="Protein of unknown function (DUF3299)"/>
    <property type="match status" value="1"/>
</dbReference>
<dbReference type="STRING" id="420998.JDO7802_01494"/>